<reference evidence="5" key="1">
    <citation type="submission" date="2021-01" db="EMBL/GenBank/DDBJ databases">
        <authorList>
            <person name="Corre E."/>
            <person name="Pelletier E."/>
            <person name="Niang G."/>
            <person name="Scheremetjew M."/>
            <person name="Finn R."/>
            <person name="Kale V."/>
            <person name="Holt S."/>
            <person name="Cochrane G."/>
            <person name="Meng A."/>
            <person name="Brown T."/>
            <person name="Cohen L."/>
        </authorList>
    </citation>
    <scope>NUCLEOTIDE SEQUENCE</scope>
    <source>
        <strain evidence="5">ATCC 50979</strain>
    </source>
</reference>
<dbReference type="PROSITE" id="PS50088">
    <property type="entry name" value="ANK_REPEAT"/>
    <property type="match status" value="1"/>
</dbReference>
<dbReference type="Pfam" id="PF21989">
    <property type="entry name" value="RA_2"/>
    <property type="match status" value="1"/>
</dbReference>
<dbReference type="InterPro" id="IPR000159">
    <property type="entry name" value="RA_dom"/>
</dbReference>
<dbReference type="AlphaFoldDB" id="A0A7S1VSA9"/>
<dbReference type="PROSITE" id="PS50200">
    <property type="entry name" value="RA"/>
    <property type="match status" value="1"/>
</dbReference>
<evidence type="ECO:0000259" key="4">
    <source>
        <dbReference type="PROSITE" id="PS50200"/>
    </source>
</evidence>
<dbReference type="SUPFAM" id="SSF54236">
    <property type="entry name" value="Ubiquitin-like"/>
    <property type="match status" value="1"/>
</dbReference>
<proteinExistence type="predicted"/>
<dbReference type="Pfam" id="PF12796">
    <property type="entry name" value="Ank_2"/>
    <property type="match status" value="1"/>
</dbReference>
<sequence>MDEDEIFEASAKGQVSRVQELLDSGVDVNHRDFDRNDTPLHFACAKGQKGVVELLVENGADVNAQNDRGDTPLVSLVKKRFDLLATYLIRQGADHNLENFEGFSARDYALEFLQAELDAAAAGALPEGALEAKQALERATAELAGAKTPVRPPPKPEQVKVAAPAAGQQVMRIFFRSGGYKTLLVGPGDSARDLAYKMAKKINMADEAAYFDVMNVCATEERRLSPQELILDVKARYHKGADDNFTVLLKRGTPAPVVETFKKNTK</sequence>
<dbReference type="InterPro" id="IPR002110">
    <property type="entry name" value="Ankyrin_rpt"/>
</dbReference>
<dbReference type="PROSITE" id="PS50297">
    <property type="entry name" value="ANK_REP_REGION"/>
    <property type="match status" value="1"/>
</dbReference>
<dbReference type="EMBL" id="HBGL01014796">
    <property type="protein sequence ID" value="CAD9307803.1"/>
    <property type="molecule type" value="Transcribed_RNA"/>
</dbReference>
<dbReference type="InterPro" id="IPR036770">
    <property type="entry name" value="Ankyrin_rpt-contain_sf"/>
</dbReference>
<dbReference type="SMART" id="SM00248">
    <property type="entry name" value="ANK"/>
    <property type="match status" value="3"/>
</dbReference>
<keyword evidence="2 3" id="KW-0040">ANK repeat</keyword>
<dbReference type="Gene3D" id="1.25.40.20">
    <property type="entry name" value="Ankyrin repeat-containing domain"/>
    <property type="match status" value="1"/>
</dbReference>
<evidence type="ECO:0000256" key="2">
    <source>
        <dbReference type="ARBA" id="ARBA00023043"/>
    </source>
</evidence>
<feature type="domain" description="Ras-associating" evidence="4">
    <location>
        <begin position="167"/>
        <end position="253"/>
    </location>
</feature>
<dbReference type="GO" id="GO:0007165">
    <property type="term" value="P:signal transduction"/>
    <property type="evidence" value="ECO:0007669"/>
    <property type="project" value="InterPro"/>
</dbReference>
<dbReference type="SUPFAM" id="SSF48403">
    <property type="entry name" value="Ankyrin repeat"/>
    <property type="match status" value="1"/>
</dbReference>
<dbReference type="PANTHER" id="PTHR24171">
    <property type="entry name" value="ANKYRIN REPEAT DOMAIN-CONTAINING PROTEIN 39-RELATED"/>
    <property type="match status" value="1"/>
</dbReference>
<gene>
    <name evidence="5" type="ORF">SSP0437_LOCUS11567</name>
</gene>
<keyword evidence="1" id="KW-0677">Repeat</keyword>
<accession>A0A7S1VSA9</accession>
<organism evidence="5">
    <name type="scientific">Sexangularia sp. CB-2014</name>
    <dbReference type="NCBI Taxonomy" id="1486929"/>
    <lineage>
        <taxon>Eukaryota</taxon>
        <taxon>Amoebozoa</taxon>
        <taxon>Tubulinea</taxon>
        <taxon>Elardia</taxon>
        <taxon>Arcellinida</taxon>
        <taxon>Arcellinida incertae sedis</taxon>
        <taxon>Sexangularia</taxon>
    </lineage>
</organism>
<dbReference type="PANTHER" id="PTHR24171:SF8">
    <property type="entry name" value="BRCA1-ASSOCIATED RING DOMAIN PROTEIN 1"/>
    <property type="match status" value="1"/>
</dbReference>
<evidence type="ECO:0000313" key="5">
    <source>
        <dbReference type="EMBL" id="CAD9307803.1"/>
    </source>
</evidence>
<feature type="repeat" description="ANK" evidence="3">
    <location>
        <begin position="35"/>
        <end position="67"/>
    </location>
</feature>
<dbReference type="InterPro" id="IPR029071">
    <property type="entry name" value="Ubiquitin-like_domsf"/>
</dbReference>
<dbReference type="GO" id="GO:0004842">
    <property type="term" value="F:ubiquitin-protein transferase activity"/>
    <property type="evidence" value="ECO:0007669"/>
    <property type="project" value="TreeGrafter"/>
</dbReference>
<evidence type="ECO:0000256" key="1">
    <source>
        <dbReference type="ARBA" id="ARBA00022737"/>
    </source>
</evidence>
<protein>
    <recommendedName>
        <fullName evidence="4">Ras-associating domain-containing protein</fullName>
    </recommendedName>
</protein>
<dbReference type="Gene3D" id="3.10.20.90">
    <property type="entry name" value="Phosphatidylinositol 3-kinase Catalytic Subunit, Chain A, domain 1"/>
    <property type="match status" value="1"/>
</dbReference>
<dbReference type="GO" id="GO:0085020">
    <property type="term" value="P:protein K6-linked ubiquitination"/>
    <property type="evidence" value="ECO:0007669"/>
    <property type="project" value="TreeGrafter"/>
</dbReference>
<evidence type="ECO:0000256" key="3">
    <source>
        <dbReference type="PROSITE-ProRule" id="PRU00023"/>
    </source>
</evidence>
<name>A0A7S1VSA9_9EUKA</name>